<proteinExistence type="predicted"/>
<feature type="compositionally biased region" description="Acidic residues" evidence="1">
    <location>
        <begin position="57"/>
        <end position="83"/>
    </location>
</feature>
<protein>
    <recommendedName>
        <fullName evidence="4">Rubrerythrin-like domain-containing protein</fullName>
    </recommendedName>
</protein>
<dbReference type="InterPro" id="IPR055519">
    <property type="entry name" value="DUF7093"/>
</dbReference>
<dbReference type="RefSeq" id="WP_304448325.1">
    <property type="nucleotide sequence ID" value="NZ_JARRAH010000001.1"/>
</dbReference>
<feature type="compositionally biased region" description="Acidic residues" evidence="1">
    <location>
        <begin position="226"/>
        <end position="239"/>
    </location>
</feature>
<dbReference type="Proteomes" id="UP001596406">
    <property type="component" value="Unassembled WGS sequence"/>
</dbReference>
<accession>A0ABD5U7Z3</accession>
<keyword evidence="3" id="KW-1185">Reference proteome</keyword>
<sequence length="296" mass="30365">MALKCSLLGHEFGDAELDREREERGSEVVTSVREVVVCEHCGAERVISENTEVTAVVDEDVLDAGDEPGEGETDTDTDTDIDTGTDAPSDPEAPDEADGPDGPDDGSEDPPDPAEEDAVILTDAPEEREYGEWPAEEGHGYRPWNPDELLSEARRDDDGPTVAEAAGLDPEAVDADAGADAASDALADDADDPDGTTDANAGTVEDTGAASPTGDTGVEVLTGGPDEADDPGSDPDVDADLAPGVEPAAGPASDPDVTYVCGSCGYAVEAFATSLRAGDACPECRVGYLGTAERNP</sequence>
<evidence type="ECO:0008006" key="4">
    <source>
        <dbReference type="Google" id="ProtNLM"/>
    </source>
</evidence>
<organism evidence="2 3">
    <name type="scientific">Halomarina ordinaria</name>
    <dbReference type="NCBI Taxonomy" id="3033939"/>
    <lineage>
        <taxon>Archaea</taxon>
        <taxon>Methanobacteriati</taxon>
        <taxon>Methanobacteriota</taxon>
        <taxon>Stenosarchaea group</taxon>
        <taxon>Halobacteria</taxon>
        <taxon>Halobacteriales</taxon>
        <taxon>Natronomonadaceae</taxon>
        <taxon>Halomarina</taxon>
    </lineage>
</organism>
<evidence type="ECO:0000313" key="3">
    <source>
        <dbReference type="Proteomes" id="UP001596406"/>
    </source>
</evidence>
<gene>
    <name evidence="2" type="ORF">ACFQHK_08970</name>
</gene>
<dbReference type="EMBL" id="JBHSXM010000001">
    <property type="protein sequence ID" value="MFC6836644.1"/>
    <property type="molecule type" value="Genomic_DNA"/>
</dbReference>
<feature type="compositionally biased region" description="Basic and acidic residues" evidence="1">
    <location>
        <begin position="11"/>
        <end position="26"/>
    </location>
</feature>
<reference evidence="2 3" key="1">
    <citation type="journal article" date="2019" name="Int. J. Syst. Evol. Microbiol.">
        <title>The Global Catalogue of Microorganisms (GCM) 10K type strain sequencing project: providing services to taxonomists for standard genome sequencing and annotation.</title>
        <authorList>
            <consortium name="The Broad Institute Genomics Platform"/>
            <consortium name="The Broad Institute Genome Sequencing Center for Infectious Disease"/>
            <person name="Wu L."/>
            <person name="Ma J."/>
        </authorList>
    </citation>
    <scope>NUCLEOTIDE SEQUENCE [LARGE SCALE GENOMIC DNA]</scope>
    <source>
        <strain evidence="2 3">PSRA2</strain>
    </source>
</reference>
<feature type="compositionally biased region" description="Low complexity" evidence="1">
    <location>
        <begin position="175"/>
        <end position="185"/>
    </location>
</feature>
<evidence type="ECO:0000256" key="1">
    <source>
        <dbReference type="SAM" id="MobiDB-lite"/>
    </source>
</evidence>
<feature type="compositionally biased region" description="Acidic residues" evidence="1">
    <location>
        <begin position="186"/>
        <end position="195"/>
    </location>
</feature>
<feature type="region of interest" description="Disordered" evidence="1">
    <location>
        <begin position="52"/>
        <end position="256"/>
    </location>
</feature>
<feature type="compositionally biased region" description="Acidic residues" evidence="1">
    <location>
        <begin position="92"/>
        <end position="118"/>
    </location>
</feature>
<name>A0ABD5U7Z3_9EURY</name>
<feature type="compositionally biased region" description="Basic and acidic residues" evidence="1">
    <location>
        <begin position="125"/>
        <end position="140"/>
    </location>
</feature>
<dbReference type="Pfam" id="PF23373">
    <property type="entry name" value="DUF7093"/>
    <property type="match status" value="1"/>
</dbReference>
<feature type="region of interest" description="Disordered" evidence="1">
    <location>
        <begin position="1"/>
        <end position="26"/>
    </location>
</feature>
<evidence type="ECO:0000313" key="2">
    <source>
        <dbReference type="EMBL" id="MFC6836644.1"/>
    </source>
</evidence>
<comment type="caution">
    <text evidence="2">The sequence shown here is derived from an EMBL/GenBank/DDBJ whole genome shotgun (WGS) entry which is preliminary data.</text>
</comment>
<dbReference type="AlphaFoldDB" id="A0ABD5U7Z3"/>